<dbReference type="OrthoDB" id="7688673at2"/>
<dbReference type="PROSITE" id="PS00894">
    <property type="entry name" value="HTH_DEOR_1"/>
    <property type="match status" value="1"/>
</dbReference>
<dbReference type="InterPro" id="IPR001034">
    <property type="entry name" value="DeoR_HTH"/>
</dbReference>
<dbReference type="GO" id="GO:0003677">
    <property type="term" value="F:DNA binding"/>
    <property type="evidence" value="ECO:0007669"/>
    <property type="project" value="UniProtKB-KW"/>
</dbReference>
<dbReference type="Proteomes" id="UP000070409">
    <property type="component" value="Unassembled WGS sequence"/>
</dbReference>
<organism evidence="6 7">
    <name type="scientific">Tsukamurella pseudospumae</name>
    <dbReference type="NCBI Taxonomy" id="239498"/>
    <lineage>
        <taxon>Bacteria</taxon>
        <taxon>Bacillati</taxon>
        <taxon>Actinomycetota</taxon>
        <taxon>Actinomycetes</taxon>
        <taxon>Mycobacteriales</taxon>
        <taxon>Tsukamurellaceae</taxon>
        <taxon>Tsukamurella</taxon>
    </lineage>
</organism>
<dbReference type="AlphaFoldDB" id="A0A138AP02"/>
<proteinExistence type="predicted"/>
<evidence type="ECO:0000256" key="3">
    <source>
        <dbReference type="ARBA" id="ARBA00023163"/>
    </source>
</evidence>
<dbReference type="InterPro" id="IPR037171">
    <property type="entry name" value="NagB/RpiA_transferase-like"/>
</dbReference>
<evidence type="ECO:0000256" key="1">
    <source>
        <dbReference type="ARBA" id="ARBA00023015"/>
    </source>
</evidence>
<accession>A0A138AP02</accession>
<dbReference type="InterPro" id="IPR050313">
    <property type="entry name" value="Carb_Metab_HTH_regulators"/>
</dbReference>
<dbReference type="SUPFAM" id="SSF46785">
    <property type="entry name" value="Winged helix' DNA-binding domain"/>
    <property type="match status" value="1"/>
</dbReference>
<dbReference type="InterPro" id="IPR036390">
    <property type="entry name" value="WH_DNA-bd_sf"/>
</dbReference>
<comment type="caution">
    <text evidence="6">The sequence shown here is derived from an EMBL/GenBank/DDBJ whole genome shotgun (WGS) entry which is preliminary data.</text>
</comment>
<dbReference type="Gene3D" id="1.10.10.10">
    <property type="entry name" value="Winged helix-like DNA-binding domain superfamily/Winged helix DNA-binding domain"/>
    <property type="match status" value="1"/>
</dbReference>
<dbReference type="Proteomes" id="UP000070258">
    <property type="component" value="Unassembled WGS sequence"/>
</dbReference>
<dbReference type="GO" id="GO:0003700">
    <property type="term" value="F:DNA-binding transcription factor activity"/>
    <property type="evidence" value="ECO:0007669"/>
    <property type="project" value="InterPro"/>
</dbReference>
<dbReference type="SUPFAM" id="SSF100950">
    <property type="entry name" value="NagB/RpiA/CoA transferase-like"/>
    <property type="match status" value="1"/>
</dbReference>
<evidence type="ECO:0000259" key="4">
    <source>
        <dbReference type="PROSITE" id="PS51000"/>
    </source>
</evidence>
<keyword evidence="3" id="KW-0804">Transcription</keyword>
<dbReference type="EMBL" id="LSRE01000002">
    <property type="protein sequence ID" value="KXP00936.1"/>
    <property type="molecule type" value="Genomic_DNA"/>
</dbReference>
<evidence type="ECO:0000313" key="7">
    <source>
        <dbReference type="Proteomes" id="UP000070258"/>
    </source>
</evidence>
<evidence type="ECO:0000313" key="5">
    <source>
        <dbReference type="EMBL" id="KXP00936.1"/>
    </source>
</evidence>
<evidence type="ECO:0000256" key="2">
    <source>
        <dbReference type="ARBA" id="ARBA00023125"/>
    </source>
</evidence>
<dbReference type="PRINTS" id="PR00037">
    <property type="entry name" value="HTHLACR"/>
</dbReference>
<sequence length="268" mass="27569">MLAAERRRVILEAAVATGAVRVMDLAVELGVSEMTIRRDLDRLEEAGELTKVHGGAVRSGGSTGRGVEPRSALKAVRDTAEKRAIAAAAVDLVGDGMTVAVGAGTTTVELARLLRGRAVSVVTNSISIFHALTDPDHDDADGDPTVAAAVQLTGGQRTPSDALVGPVANAMLERVRCDLAFLGCHGIDPVAGFTSPNIGEAETNRRLIASARSTVLLADHTKFGEIGAHLFARFADVDGLIMDSGTPRAAREGLAAVIPLTLAPGGAA</sequence>
<reference evidence="5 8" key="1">
    <citation type="submission" date="2016-02" db="EMBL/GenBank/DDBJ databases">
        <authorList>
            <person name="Teng J.L."/>
            <person name="Tang Y."/>
            <person name="Huang Y."/>
            <person name="Guo F."/>
            <person name="Wei W."/>
            <person name="Chen J.H."/>
            <person name="Wong S.Y."/>
            <person name="Lau S.K."/>
            <person name="Woo P.C."/>
        </authorList>
    </citation>
    <scope>NUCLEOTIDE SEQUENCE [LARGE SCALE GENOMIC DNA]</scope>
    <source>
        <strain evidence="5 8">JCM 13375</strain>
    </source>
</reference>
<dbReference type="Gene3D" id="3.40.50.1360">
    <property type="match status" value="1"/>
</dbReference>
<feature type="domain" description="HTH deoR-type" evidence="4">
    <location>
        <begin position="3"/>
        <end position="58"/>
    </location>
</feature>
<reference evidence="6" key="3">
    <citation type="submission" date="2016-02" db="EMBL/GenBank/DDBJ databases">
        <authorList>
            <person name="Teng J.L."/>
            <person name="Yang Y."/>
            <person name="Huang Y."/>
            <person name="Guo F."/>
            <person name="Wei W."/>
            <person name="Chen J.H."/>
            <person name="Wong S.Y."/>
            <person name="Lau S.K."/>
            <person name="Woo P.C."/>
        </authorList>
    </citation>
    <scope>NUCLEOTIDE SEQUENCE</scope>
    <source>
        <strain evidence="6">JCM 15929</strain>
    </source>
</reference>
<keyword evidence="2" id="KW-0238">DNA-binding</keyword>
<gene>
    <name evidence="6" type="ORF">AXK60_24195</name>
    <name evidence="5" type="ORF">AXK61_13105</name>
</gene>
<evidence type="ECO:0000313" key="8">
    <source>
        <dbReference type="Proteomes" id="UP000070409"/>
    </source>
</evidence>
<reference evidence="7" key="2">
    <citation type="submission" date="2016-02" db="EMBL/GenBank/DDBJ databases">
        <authorList>
            <person name="Wen L."/>
            <person name="He K."/>
            <person name="Yang H."/>
        </authorList>
    </citation>
    <scope>NUCLEOTIDE SEQUENCE [LARGE SCALE GENOMIC DNA]</scope>
    <source>
        <strain evidence="7">JCM 15929</strain>
    </source>
</reference>
<keyword evidence="1" id="KW-0805">Transcription regulation</keyword>
<dbReference type="InterPro" id="IPR018356">
    <property type="entry name" value="Tscrpt_reg_HTH_DeoR_CS"/>
</dbReference>
<dbReference type="SMART" id="SM00420">
    <property type="entry name" value="HTH_DEOR"/>
    <property type="match status" value="1"/>
</dbReference>
<protein>
    <submittedName>
        <fullName evidence="6">DeoR family transcriptional regulator</fullName>
    </submittedName>
</protein>
<dbReference type="EMBL" id="LSRF01000015">
    <property type="protein sequence ID" value="KXP12162.1"/>
    <property type="molecule type" value="Genomic_DNA"/>
</dbReference>
<keyword evidence="8" id="KW-1185">Reference proteome</keyword>
<dbReference type="PANTHER" id="PTHR30363">
    <property type="entry name" value="HTH-TYPE TRANSCRIPTIONAL REGULATOR SRLR-RELATED"/>
    <property type="match status" value="1"/>
</dbReference>
<dbReference type="SMART" id="SM01134">
    <property type="entry name" value="DeoRC"/>
    <property type="match status" value="1"/>
</dbReference>
<dbReference type="PANTHER" id="PTHR30363:SF44">
    <property type="entry name" value="AGA OPERON TRANSCRIPTIONAL REPRESSOR-RELATED"/>
    <property type="match status" value="1"/>
</dbReference>
<dbReference type="Pfam" id="PF08220">
    <property type="entry name" value="HTH_DeoR"/>
    <property type="match status" value="1"/>
</dbReference>
<dbReference type="PROSITE" id="PS51000">
    <property type="entry name" value="HTH_DEOR_2"/>
    <property type="match status" value="1"/>
</dbReference>
<dbReference type="STRING" id="239498.AXK60_24195"/>
<dbReference type="Pfam" id="PF00455">
    <property type="entry name" value="DeoRC"/>
    <property type="match status" value="1"/>
</dbReference>
<evidence type="ECO:0000313" key="6">
    <source>
        <dbReference type="EMBL" id="KXP12162.1"/>
    </source>
</evidence>
<dbReference type="InterPro" id="IPR014036">
    <property type="entry name" value="DeoR-like_C"/>
</dbReference>
<name>A0A138AP02_9ACTN</name>
<dbReference type="InterPro" id="IPR036388">
    <property type="entry name" value="WH-like_DNA-bd_sf"/>
</dbReference>
<dbReference type="RefSeq" id="WP_068570844.1">
    <property type="nucleotide sequence ID" value="NZ_LSRE01000002.1"/>
</dbReference>